<evidence type="ECO:0000256" key="1">
    <source>
        <dbReference type="SAM" id="MobiDB-lite"/>
    </source>
</evidence>
<feature type="compositionally biased region" description="Acidic residues" evidence="1">
    <location>
        <begin position="384"/>
        <end position="402"/>
    </location>
</feature>
<comment type="caution">
    <text evidence="2">The sequence shown here is derived from an EMBL/GenBank/DDBJ whole genome shotgun (WGS) entry which is preliminary data.</text>
</comment>
<sequence>MASNSQTQRSEPASDIDFEEALAMLDAEDARERAEEEERRKREAEEVARKRRVEEEREKKREKLRKMKEVKEAEKKRAEEEERKRKEEEDERLRKELEAAAALEAREREREREKGKGKGKEKTGESVPVKRKADAEAGPATKKTKRNAPTMGTREPPPPRAAAANVGKGIDRGPTPGPSRVSTSDGGSYAPDRDSDVEIEDTPKKKRGNYDEKGRKVKMGGKNECGRCRRLGKDCKMQSGDNKFMCEACNSSKQRCTFPSEADKAPHEQTYDLIVETRATRTVMMELVAEVKELRAEIGSRQDRALRSARRGNAQRHELVEEFKAFFERCMFDGHLMSDAKFEEEKKKEKEEWLKAQAASKKSGEGTTSGAAESGSGGSKADEGPEEDEGDEEEDEGESGKE</sequence>
<accession>A0A8H5CNX4</accession>
<reference evidence="2 4" key="1">
    <citation type="journal article" date="2020" name="ISME J.">
        <title>Uncovering the hidden diversity of litter-decomposition mechanisms in mushroom-forming fungi.</title>
        <authorList>
            <person name="Floudas D."/>
            <person name="Bentzer J."/>
            <person name="Ahren D."/>
            <person name="Johansson T."/>
            <person name="Persson P."/>
            <person name="Tunlid A."/>
        </authorList>
    </citation>
    <scope>NUCLEOTIDE SEQUENCE [LARGE SCALE GENOMIC DNA]</scope>
    <source>
        <strain evidence="2 4">CBS 146.42</strain>
    </source>
</reference>
<dbReference type="AlphaFoldDB" id="A0A8H5CNX4"/>
<keyword evidence="4" id="KW-1185">Reference proteome</keyword>
<protein>
    <recommendedName>
        <fullName evidence="5">Zn(2)-C6 fungal-type domain-containing protein</fullName>
    </recommendedName>
</protein>
<evidence type="ECO:0000313" key="3">
    <source>
        <dbReference type="EMBL" id="KAF5348275.1"/>
    </source>
</evidence>
<proteinExistence type="predicted"/>
<feature type="compositionally biased region" description="Basic and acidic residues" evidence="1">
    <location>
        <begin position="28"/>
        <end position="124"/>
    </location>
</feature>
<dbReference type="Proteomes" id="UP000559027">
    <property type="component" value="Unassembled WGS sequence"/>
</dbReference>
<evidence type="ECO:0000313" key="2">
    <source>
        <dbReference type="EMBL" id="KAF5345215.1"/>
    </source>
</evidence>
<feature type="region of interest" description="Disordered" evidence="1">
    <location>
        <begin position="24"/>
        <end position="215"/>
    </location>
</feature>
<feature type="compositionally biased region" description="Low complexity" evidence="1">
    <location>
        <begin position="365"/>
        <end position="374"/>
    </location>
</feature>
<organism evidence="2 4">
    <name type="scientific">Leucocoprinus leucothites</name>
    <dbReference type="NCBI Taxonomy" id="201217"/>
    <lineage>
        <taxon>Eukaryota</taxon>
        <taxon>Fungi</taxon>
        <taxon>Dikarya</taxon>
        <taxon>Basidiomycota</taxon>
        <taxon>Agaricomycotina</taxon>
        <taxon>Agaricomycetes</taxon>
        <taxon>Agaricomycetidae</taxon>
        <taxon>Agaricales</taxon>
        <taxon>Agaricineae</taxon>
        <taxon>Agaricaceae</taxon>
        <taxon>Leucocoprinus</taxon>
    </lineage>
</organism>
<feature type="compositionally biased region" description="Basic and acidic residues" evidence="1">
    <location>
        <begin position="342"/>
        <end position="354"/>
    </location>
</feature>
<gene>
    <name evidence="3" type="ORF">D9756_010445</name>
    <name evidence="2" type="ORF">D9756_011550</name>
</gene>
<dbReference type="EMBL" id="JAACJO010000049">
    <property type="protein sequence ID" value="KAF5345215.1"/>
    <property type="molecule type" value="Genomic_DNA"/>
</dbReference>
<name>A0A8H5CNX4_9AGAR</name>
<dbReference type="EMBL" id="JAACJO010000020">
    <property type="protein sequence ID" value="KAF5348275.1"/>
    <property type="molecule type" value="Genomic_DNA"/>
</dbReference>
<feature type="region of interest" description="Disordered" evidence="1">
    <location>
        <begin position="342"/>
        <end position="402"/>
    </location>
</feature>
<evidence type="ECO:0000313" key="4">
    <source>
        <dbReference type="Proteomes" id="UP000559027"/>
    </source>
</evidence>
<evidence type="ECO:0008006" key="5">
    <source>
        <dbReference type="Google" id="ProtNLM"/>
    </source>
</evidence>